<evidence type="ECO:0000256" key="9">
    <source>
        <dbReference type="RuleBase" id="RU369079"/>
    </source>
</evidence>
<feature type="transmembrane region" description="Helical" evidence="9">
    <location>
        <begin position="173"/>
        <end position="193"/>
    </location>
</feature>
<keyword evidence="7 9" id="KW-0472">Membrane</keyword>
<feature type="transmembrane region" description="Helical" evidence="9">
    <location>
        <begin position="132"/>
        <end position="153"/>
    </location>
</feature>
<keyword evidence="5 9" id="KW-0812">Transmembrane</keyword>
<sequence length="222" mass="24014">MGSHGQPRSQGRARDLPVRALIPSDQAAPAPGTCRARVFHVPLRESTHMRRSLDLLYKVSGGIAAFFLMMIALTIVAQIIGRLIGVTIDSTESGGFFLAGTSFMGMAYTLKTGGHIRVSLLLSRLKPGLARAADVLGCAFAAFGCAYLCWQTWDMIHDSWRFGDLSPGLMAIPFWIPQSVMLAGLMVLTIAFLDDLALLLRGRMPGFAAPHEPALDDIEQGE</sequence>
<keyword evidence="3" id="KW-1003">Cell membrane</keyword>
<keyword evidence="6 9" id="KW-1133">Transmembrane helix</keyword>
<keyword evidence="12" id="KW-1185">Reference proteome</keyword>
<evidence type="ECO:0000256" key="5">
    <source>
        <dbReference type="ARBA" id="ARBA00022692"/>
    </source>
</evidence>
<keyword evidence="4 9" id="KW-0997">Cell inner membrane</keyword>
<organism evidence="11 12">
    <name type="scientific">Pseudooceanicola antarcticus</name>
    <dbReference type="NCBI Taxonomy" id="1247613"/>
    <lineage>
        <taxon>Bacteria</taxon>
        <taxon>Pseudomonadati</taxon>
        <taxon>Pseudomonadota</taxon>
        <taxon>Alphaproteobacteria</taxon>
        <taxon>Rhodobacterales</taxon>
        <taxon>Paracoccaceae</taxon>
        <taxon>Pseudooceanicola</taxon>
    </lineage>
</organism>
<proteinExistence type="inferred from homology"/>
<accession>A0ABX4MS08</accession>
<evidence type="ECO:0000256" key="2">
    <source>
        <dbReference type="ARBA" id="ARBA00022448"/>
    </source>
</evidence>
<reference evidence="11 12" key="1">
    <citation type="journal article" date="2018" name="Int. J. Syst. Evol. Microbiol.">
        <title>Pseudooceanicola lipolyticus sp. nov., a marine alphaproteobacterium, reclassification of Oceanicola flagellatus as Pseudooceanicola flagellatus comb. nov. and emended description of the genus Pseudooceanicola.</title>
        <authorList>
            <person name="Huang M.-M."/>
            <person name="Guo L.-L."/>
            <person name="Wu Y.-H."/>
            <person name="Lai Q.-L."/>
            <person name="Shao Z.-Z."/>
            <person name="Wang C.-S."/>
            <person name="Wu M."/>
            <person name="Xu X.-W."/>
        </authorList>
    </citation>
    <scope>NUCLEOTIDE SEQUENCE [LARGE SCALE GENOMIC DNA]</scope>
    <source>
        <strain evidence="11 12">Ar-45</strain>
    </source>
</reference>
<comment type="subunit">
    <text evidence="9">The complex comprises the extracytoplasmic solute receptor protein and the two transmembrane proteins.</text>
</comment>
<comment type="caution">
    <text evidence="11">The sequence shown here is derived from an EMBL/GenBank/DDBJ whole genome shotgun (WGS) entry which is preliminary data.</text>
</comment>
<evidence type="ECO:0000259" key="10">
    <source>
        <dbReference type="Pfam" id="PF04290"/>
    </source>
</evidence>
<gene>
    <name evidence="11" type="ORF">CVM39_04635</name>
</gene>
<feature type="domain" description="Tripartite ATP-independent periplasmic transporters DctQ component" evidence="10">
    <location>
        <begin position="71"/>
        <end position="201"/>
    </location>
</feature>
<evidence type="ECO:0000313" key="11">
    <source>
        <dbReference type="EMBL" id="PJE31081.1"/>
    </source>
</evidence>
<evidence type="ECO:0000256" key="8">
    <source>
        <dbReference type="ARBA" id="ARBA00038436"/>
    </source>
</evidence>
<name>A0ABX4MS08_9RHOB</name>
<evidence type="ECO:0000256" key="7">
    <source>
        <dbReference type="ARBA" id="ARBA00023136"/>
    </source>
</evidence>
<evidence type="ECO:0000313" key="12">
    <source>
        <dbReference type="Proteomes" id="UP000231702"/>
    </source>
</evidence>
<keyword evidence="2 9" id="KW-0813">Transport</keyword>
<feature type="transmembrane region" description="Helical" evidence="9">
    <location>
        <begin position="93"/>
        <end position="111"/>
    </location>
</feature>
<dbReference type="PANTHER" id="PTHR35011">
    <property type="entry name" value="2,3-DIKETO-L-GULONATE TRAP TRANSPORTER SMALL PERMEASE PROTEIN YIAM"/>
    <property type="match status" value="1"/>
</dbReference>
<dbReference type="InterPro" id="IPR055348">
    <property type="entry name" value="DctQ"/>
</dbReference>
<feature type="transmembrane region" description="Helical" evidence="9">
    <location>
        <begin position="55"/>
        <end position="81"/>
    </location>
</feature>
<evidence type="ECO:0000256" key="6">
    <source>
        <dbReference type="ARBA" id="ARBA00022989"/>
    </source>
</evidence>
<protein>
    <recommendedName>
        <fullName evidence="9">TRAP transporter small permease protein</fullName>
    </recommendedName>
</protein>
<dbReference type="Pfam" id="PF04290">
    <property type="entry name" value="DctQ"/>
    <property type="match status" value="1"/>
</dbReference>
<comment type="similarity">
    <text evidence="8 9">Belongs to the TRAP transporter small permease family.</text>
</comment>
<dbReference type="EMBL" id="PGTD01000011">
    <property type="protein sequence ID" value="PJE31081.1"/>
    <property type="molecule type" value="Genomic_DNA"/>
</dbReference>
<dbReference type="Proteomes" id="UP000231702">
    <property type="component" value="Unassembled WGS sequence"/>
</dbReference>
<evidence type="ECO:0000256" key="1">
    <source>
        <dbReference type="ARBA" id="ARBA00004429"/>
    </source>
</evidence>
<comment type="function">
    <text evidence="9">Part of the tripartite ATP-independent periplasmic (TRAP) transport system.</text>
</comment>
<dbReference type="InterPro" id="IPR007387">
    <property type="entry name" value="TRAP_DctQ"/>
</dbReference>
<dbReference type="PANTHER" id="PTHR35011:SF10">
    <property type="entry name" value="TRAP TRANSPORTER SMALL PERMEASE PROTEIN"/>
    <property type="match status" value="1"/>
</dbReference>
<evidence type="ECO:0000256" key="3">
    <source>
        <dbReference type="ARBA" id="ARBA00022475"/>
    </source>
</evidence>
<evidence type="ECO:0000256" key="4">
    <source>
        <dbReference type="ARBA" id="ARBA00022519"/>
    </source>
</evidence>
<comment type="subcellular location">
    <subcellularLocation>
        <location evidence="1 9">Cell inner membrane</location>
        <topology evidence="1 9">Multi-pass membrane protein</topology>
    </subcellularLocation>
</comment>